<proteinExistence type="predicted"/>
<dbReference type="OrthoDB" id="290380at2"/>
<evidence type="ECO:0000256" key="1">
    <source>
        <dbReference type="SAM" id="MobiDB-lite"/>
    </source>
</evidence>
<sequence>MHRHPYLVYYLILFVLIGNQRLHADEPSPPEQRAKTTSGISDGHLTDSDISLNSQKIAPEKILTQWSAASQLLSTVAPSSKIDELKKENQAYFSGHELTLISEFQQPVTTQDLLANYDWQVVRQTKKNIILRGQPKDTLTRRLCRPFELQINSQTMLPESLKFLALASKPNIGFASIELTAYKLTQTTEPEISKSTPQIVLRKVAKAVFPEAENNQNSTSTTGSIKRISFATSHSENQDQAEIIEIEKMVLRWIAETQRIESIELGNGVTISKLGNQRDRAVPKNSNLKPNGTFVTGNSAFQNSLQPWLIDVEKNAFIIESFATERSTNENGSSAPRFITLNMKPNPAFPPSSHPGTKWDAVEIVFSSDQPLPIKISKTRLHFVQQFLLSDLKIQYAE</sequence>
<reference evidence="2 3" key="1">
    <citation type="submission" date="2019-03" db="EMBL/GenBank/DDBJ databases">
        <title>Deep-cultivation of Planctomycetes and their phenomic and genomic characterization uncovers novel biology.</title>
        <authorList>
            <person name="Wiegand S."/>
            <person name="Jogler M."/>
            <person name="Boedeker C."/>
            <person name="Pinto D."/>
            <person name="Vollmers J."/>
            <person name="Rivas-Marin E."/>
            <person name="Kohn T."/>
            <person name="Peeters S.H."/>
            <person name="Heuer A."/>
            <person name="Rast P."/>
            <person name="Oberbeckmann S."/>
            <person name="Bunk B."/>
            <person name="Jeske O."/>
            <person name="Meyerdierks A."/>
            <person name="Storesund J.E."/>
            <person name="Kallscheuer N."/>
            <person name="Luecker S."/>
            <person name="Lage O.M."/>
            <person name="Pohl T."/>
            <person name="Merkel B.J."/>
            <person name="Hornburger P."/>
            <person name="Mueller R.-W."/>
            <person name="Bruemmer F."/>
            <person name="Labrenz M."/>
            <person name="Spormann A.M."/>
            <person name="Op den Camp H."/>
            <person name="Overmann J."/>
            <person name="Amann R."/>
            <person name="Jetten M.S.M."/>
            <person name="Mascher T."/>
            <person name="Medema M.H."/>
            <person name="Devos D.P."/>
            <person name="Kaster A.-K."/>
            <person name="Ovreas L."/>
            <person name="Rohde M."/>
            <person name="Galperin M.Y."/>
            <person name="Jogler C."/>
        </authorList>
    </citation>
    <scope>NUCLEOTIDE SEQUENCE [LARGE SCALE GENOMIC DNA]</scope>
    <source>
        <strain evidence="2 3">V202</strain>
    </source>
</reference>
<dbReference type="AlphaFoldDB" id="A0A517X3A3"/>
<feature type="region of interest" description="Disordered" evidence="1">
    <location>
        <begin position="25"/>
        <end position="47"/>
    </location>
</feature>
<dbReference type="Proteomes" id="UP000318384">
    <property type="component" value="Chromosome"/>
</dbReference>
<name>A0A517X3A3_9PLAN</name>
<organism evidence="2 3">
    <name type="scientific">Gimesia aquarii</name>
    <dbReference type="NCBI Taxonomy" id="2527964"/>
    <lineage>
        <taxon>Bacteria</taxon>
        <taxon>Pseudomonadati</taxon>
        <taxon>Planctomycetota</taxon>
        <taxon>Planctomycetia</taxon>
        <taxon>Planctomycetales</taxon>
        <taxon>Planctomycetaceae</taxon>
        <taxon>Gimesia</taxon>
    </lineage>
</organism>
<accession>A0A517X3A3</accession>
<gene>
    <name evidence="2" type="ORF">V202x_54050</name>
</gene>
<keyword evidence="3" id="KW-1185">Reference proteome</keyword>
<protein>
    <submittedName>
        <fullName evidence="2">Uncharacterized protein</fullName>
    </submittedName>
</protein>
<evidence type="ECO:0000313" key="3">
    <source>
        <dbReference type="Proteomes" id="UP000318384"/>
    </source>
</evidence>
<dbReference type="RefSeq" id="WP_145179818.1">
    <property type="nucleotide sequence ID" value="NZ_CP037422.1"/>
</dbReference>
<evidence type="ECO:0000313" key="2">
    <source>
        <dbReference type="EMBL" id="QDU11980.1"/>
    </source>
</evidence>
<dbReference type="EMBL" id="CP037422">
    <property type="protein sequence ID" value="QDU11980.1"/>
    <property type="molecule type" value="Genomic_DNA"/>
</dbReference>